<reference evidence="4" key="1">
    <citation type="submission" date="2020-06" db="EMBL/GenBank/DDBJ databases">
        <title>WGS assembly of Ceratodon purpureus strain R40.</title>
        <authorList>
            <person name="Carey S.B."/>
            <person name="Jenkins J."/>
            <person name="Shu S."/>
            <person name="Lovell J.T."/>
            <person name="Sreedasyam A."/>
            <person name="Maumus F."/>
            <person name="Tiley G.P."/>
            <person name="Fernandez-Pozo N."/>
            <person name="Barry K."/>
            <person name="Chen C."/>
            <person name="Wang M."/>
            <person name="Lipzen A."/>
            <person name="Daum C."/>
            <person name="Saski C.A."/>
            <person name="Payton A.C."/>
            <person name="Mcbreen J.C."/>
            <person name="Conrad R.E."/>
            <person name="Kollar L.M."/>
            <person name="Olsson S."/>
            <person name="Huttunen S."/>
            <person name="Landis J.B."/>
            <person name="Wickett N.J."/>
            <person name="Johnson M.G."/>
            <person name="Rensing S.A."/>
            <person name="Grimwood J."/>
            <person name="Schmutz J."/>
            <person name="Mcdaniel S.F."/>
        </authorList>
    </citation>
    <scope>NUCLEOTIDE SEQUENCE</scope>
    <source>
        <strain evidence="4">R40</strain>
    </source>
</reference>
<evidence type="ECO:0000259" key="2">
    <source>
        <dbReference type="Pfam" id="PF05003"/>
    </source>
</evidence>
<dbReference type="PANTHER" id="PTHR31730:SF32">
    <property type="entry name" value="PROTEIN PSK SIMULATOR 1"/>
    <property type="match status" value="1"/>
</dbReference>
<feature type="domain" description="DUF668" evidence="2">
    <location>
        <begin position="393"/>
        <end position="477"/>
    </location>
</feature>
<comment type="caution">
    <text evidence="4">The sequence shown here is derived from an EMBL/GenBank/DDBJ whole genome shotgun (WGS) entry which is preliminary data.</text>
</comment>
<dbReference type="GO" id="GO:0045927">
    <property type="term" value="P:positive regulation of growth"/>
    <property type="evidence" value="ECO:0007669"/>
    <property type="project" value="InterPro"/>
</dbReference>
<dbReference type="AlphaFoldDB" id="A0A8T0I0F6"/>
<dbReference type="EMBL" id="CM026425">
    <property type="protein sequence ID" value="KAG0576409.1"/>
    <property type="molecule type" value="Genomic_DNA"/>
</dbReference>
<organism evidence="4 5">
    <name type="scientific">Ceratodon purpureus</name>
    <name type="common">Fire moss</name>
    <name type="synonym">Dicranum purpureum</name>
    <dbReference type="NCBI Taxonomy" id="3225"/>
    <lineage>
        <taxon>Eukaryota</taxon>
        <taxon>Viridiplantae</taxon>
        <taxon>Streptophyta</taxon>
        <taxon>Embryophyta</taxon>
        <taxon>Bryophyta</taxon>
        <taxon>Bryophytina</taxon>
        <taxon>Bryopsida</taxon>
        <taxon>Dicranidae</taxon>
        <taxon>Pseudoditrichales</taxon>
        <taxon>Ditrichaceae</taxon>
        <taxon>Ceratodon</taxon>
    </lineage>
</organism>
<dbReference type="Proteomes" id="UP000822688">
    <property type="component" value="Chromosome 5"/>
</dbReference>
<evidence type="ECO:0000313" key="5">
    <source>
        <dbReference type="Proteomes" id="UP000822688"/>
    </source>
</evidence>
<evidence type="ECO:0000313" key="4">
    <source>
        <dbReference type="EMBL" id="KAG0576409.1"/>
    </source>
</evidence>
<feature type="region of interest" description="Disordered" evidence="1">
    <location>
        <begin position="587"/>
        <end position="609"/>
    </location>
</feature>
<keyword evidence="5" id="KW-1185">Reference proteome</keyword>
<dbReference type="PANTHER" id="PTHR31730">
    <property type="entry name" value="OS01G0873900 PROTEIN"/>
    <property type="match status" value="1"/>
</dbReference>
<dbReference type="EMBL" id="CM026425">
    <property type="protein sequence ID" value="KAG0576410.1"/>
    <property type="molecule type" value="Genomic_DNA"/>
</dbReference>
<feature type="region of interest" description="Disordered" evidence="1">
    <location>
        <begin position="656"/>
        <end position="676"/>
    </location>
</feature>
<protein>
    <submittedName>
        <fullName evidence="4">Uncharacterized protein</fullName>
    </submittedName>
</protein>
<gene>
    <name evidence="4" type="ORF">KC19_5G077900</name>
</gene>
<dbReference type="InterPro" id="IPR007700">
    <property type="entry name" value="DUF668"/>
</dbReference>
<dbReference type="Pfam" id="PF05003">
    <property type="entry name" value="DUF668"/>
    <property type="match status" value="1"/>
</dbReference>
<accession>A0A8T0I0F6</accession>
<feature type="compositionally biased region" description="Polar residues" evidence="1">
    <location>
        <begin position="541"/>
        <end position="558"/>
    </location>
</feature>
<evidence type="ECO:0000256" key="1">
    <source>
        <dbReference type="SAM" id="MobiDB-lite"/>
    </source>
</evidence>
<feature type="compositionally biased region" description="Low complexity" evidence="1">
    <location>
        <begin position="656"/>
        <end position="673"/>
    </location>
</feature>
<evidence type="ECO:0000259" key="3">
    <source>
        <dbReference type="Pfam" id="PF11961"/>
    </source>
</evidence>
<feature type="region of interest" description="Disordered" evidence="1">
    <location>
        <begin position="1"/>
        <end position="116"/>
    </location>
</feature>
<dbReference type="InterPro" id="IPR021864">
    <property type="entry name" value="DUF3475"/>
</dbReference>
<feature type="domain" description="DUF3475" evidence="3">
    <location>
        <begin position="170"/>
        <end position="226"/>
    </location>
</feature>
<proteinExistence type="predicted"/>
<dbReference type="InterPro" id="IPR045021">
    <property type="entry name" value="PSI1/2/3"/>
</dbReference>
<dbReference type="Pfam" id="PF11961">
    <property type="entry name" value="DUF3475"/>
    <property type="match status" value="1"/>
</dbReference>
<feature type="compositionally biased region" description="Polar residues" evidence="1">
    <location>
        <begin position="33"/>
        <end position="44"/>
    </location>
</feature>
<name>A0A8T0I0F6_CERPU</name>
<dbReference type="EMBL" id="CM026425">
    <property type="protein sequence ID" value="KAG0576408.1"/>
    <property type="molecule type" value="Genomic_DNA"/>
</dbReference>
<feature type="compositionally biased region" description="Polar residues" evidence="1">
    <location>
        <begin position="107"/>
        <end position="116"/>
    </location>
</feature>
<feature type="compositionally biased region" description="Basic and acidic residues" evidence="1">
    <location>
        <begin position="7"/>
        <end position="25"/>
    </location>
</feature>
<feature type="region of interest" description="Disordered" evidence="1">
    <location>
        <begin position="541"/>
        <end position="560"/>
    </location>
</feature>
<sequence>MGARCSKAPDKEQVSDEDDHPRDSPSLRPWRSFNATNGPSSELNFQGAKKRMGWGKGKNQEVTDGKQGGWGLKFALDVRTPPLSPGEQGAHSNGSEKKKLARALSDKATSVRSKTTTVAKKGASKVSEVLRGAGTVGLGALDTFSTSVANLNTRGGFAAVAVSKGSKIGILAFEVANTIVKGCNLKHSLGAEDMKTLKEEILVSEGVQRLVSTNLDELMAIAAADKRNELKVFTDEVVRFGNHCRDPQWHCYDRVFQRLVKEIEIPKVPNKEADEVMDNLMTLAQNTADLYHELHSLDRFRTDLKRKQQEEESAGAAARGGETVALLRSEVKSQEKHVEALKKRSLWSRTLEEVMEQLVDVANFLYQEIHDNFGPNVFLEEPAEEAKRNAGKLGAAGLALHYANIINQIDSLVIRPGSVPPNTRDNLYQGLPPKVKAGLRARLQQHAHGDGQSIDEIKAEMYKILNWLVPVASNTTKAHHGFGWVGEWANTGSPADRRAMGYVEITLVQTLHHANQQKVEGYMLELIIGLHHLVSRAKNNAQNNTKASLTNGDRSPQKSPARILVKPSHHQQTFILSDRSVSPPPFGMFSSVDFTQEPDSHLSKPPGPISLLSQVDKDMLHKIGSEMANQRKIIPGLSRSQEFDNSRAKQELIQLKLSKSSSHSQSSANSELEAPLYRPRNRITPLRFNIHHLDARDGGGGGDGAQSGP</sequence>